<feature type="region of interest" description="Disordered" evidence="1">
    <location>
        <begin position="434"/>
        <end position="487"/>
    </location>
</feature>
<feature type="compositionally biased region" description="Low complexity" evidence="1">
    <location>
        <begin position="1"/>
        <end position="18"/>
    </location>
</feature>
<gene>
    <name evidence="2" type="ORF">ACOF00016_LOCUS6731</name>
</gene>
<evidence type="ECO:0000313" key="2">
    <source>
        <dbReference type="EMBL" id="CAE0409041.1"/>
    </source>
</evidence>
<reference evidence="2" key="1">
    <citation type="submission" date="2021-01" db="EMBL/GenBank/DDBJ databases">
        <authorList>
            <person name="Corre E."/>
            <person name="Pelletier E."/>
            <person name="Niang G."/>
            <person name="Scheremetjew M."/>
            <person name="Finn R."/>
            <person name="Kale V."/>
            <person name="Holt S."/>
            <person name="Cochrane G."/>
            <person name="Meng A."/>
            <person name="Brown T."/>
            <person name="Cohen L."/>
        </authorList>
    </citation>
    <scope>NUCLEOTIDE SEQUENCE</scope>
    <source>
        <strain evidence="2">CCMP127</strain>
    </source>
</reference>
<feature type="region of interest" description="Disordered" evidence="1">
    <location>
        <begin position="199"/>
        <end position="229"/>
    </location>
</feature>
<proteinExistence type="predicted"/>
<accession>A0A7S3L4H2</accession>
<dbReference type="EMBL" id="HBIM01007926">
    <property type="protein sequence ID" value="CAE0409041.1"/>
    <property type="molecule type" value="Transcribed_RNA"/>
</dbReference>
<dbReference type="AlphaFoldDB" id="A0A7S3L4H2"/>
<name>A0A7S3L4H2_9STRA</name>
<feature type="region of interest" description="Disordered" evidence="1">
    <location>
        <begin position="390"/>
        <end position="413"/>
    </location>
</feature>
<sequence>MENHSHNNQQEENATTTTRRCENATSRDGSVAGKQQGQNLMTDARWVTATAAAALSTRSSVGTLHLKEPPSSSSTAAVAAATMARATVTPDPITPAAAAAASSSKTTTATTAVMTQEEADRQLAEALHAQELVIQQQQQQHPGESSAADHIQPSLDQEILSLECAFLPVLELIWPEVYWLTEKDMEHLAQQQQAQLVVRSQPAATAASPHPSIATNEHGTDETDNNHSSTSTITYKQMLYQKLVKQGASIDTTAAGMRDEIRDYGPLQLLEYFWYCPNHDVMTMEDLTVFAGSLLPKKKKKLDAITAFPKDENDDDNSWKTLPCWDTTDRLYTFQRVCKAIGFLGEEDFVDTVFVAKTWTADDDDGADPQEILHLVERRCREEADEIFGEVQAKTPASASASSSSHRPYQQQDNDNDVAFEKDLQTAIALSLAAQPGEPWVDGSSSSSSLGEKRKWTAPEGPMRHDGGDQKMGAVRDEGKKKPFFLP</sequence>
<feature type="region of interest" description="Disordered" evidence="1">
    <location>
        <begin position="1"/>
        <end position="37"/>
    </location>
</feature>
<feature type="compositionally biased region" description="Basic and acidic residues" evidence="1">
    <location>
        <begin position="451"/>
        <end position="481"/>
    </location>
</feature>
<feature type="compositionally biased region" description="Polar residues" evidence="1">
    <location>
        <begin position="23"/>
        <end position="37"/>
    </location>
</feature>
<evidence type="ECO:0000256" key="1">
    <source>
        <dbReference type="SAM" id="MobiDB-lite"/>
    </source>
</evidence>
<protein>
    <submittedName>
        <fullName evidence="2">Uncharacterized protein</fullName>
    </submittedName>
</protein>
<organism evidence="2">
    <name type="scientific">Amphora coffeiformis</name>
    <dbReference type="NCBI Taxonomy" id="265554"/>
    <lineage>
        <taxon>Eukaryota</taxon>
        <taxon>Sar</taxon>
        <taxon>Stramenopiles</taxon>
        <taxon>Ochrophyta</taxon>
        <taxon>Bacillariophyta</taxon>
        <taxon>Bacillariophyceae</taxon>
        <taxon>Bacillariophycidae</taxon>
        <taxon>Thalassiophysales</taxon>
        <taxon>Catenulaceae</taxon>
        <taxon>Amphora</taxon>
    </lineage>
</organism>